<organism evidence="3 4">
    <name type="scientific">Chelativorans composti</name>
    <dbReference type="NCBI Taxonomy" id="768533"/>
    <lineage>
        <taxon>Bacteria</taxon>
        <taxon>Pseudomonadati</taxon>
        <taxon>Pseudomonadota</taxon>
        <taxon>Alphaproteobacteria</taxon>
        <taxon>Hyphomicrobiales</taxon>
        <taxon>Phyllobacteriaceae</taxon>
        <taxon>Chelativorans</taxon>
    </lineage>
</organism>
<evidence type="ECO:0000256" key="1">
    <source>
        <dbReference type="ARBA" id="ARBA00022729"/>
    </source>
</evidence>
<dbReference type="Gene3D" id="3.40.190.10">
    <property type="entry name" value="Periplasmic binding protein-like II"/>
    <property type="match status" value="2"/>
</dbReference>
<dbReference type="Pfam" id="PF00497">
    <property type="entry name" value="SBP_bac_3"/>
    <property type="match status" value="1"/>
</dbReference>
<keyword evidence="4" id="KW-1185">Reference proteome</keyword>
<sequence length="293" mass="30569">MNTIITSNAEGLFSKGLKVGAAIGAIILGLTAGAQAQSTLEKARNEGVIRIGFANEAPYGYATPSGELTGEAPAVAKEIFSRLGIENVEGVLTEFGSLIPGLRAGRFDVIAAGMFITPERCAQIQFSEPSYGIGQAFLVPEGNPNNLTDYSSIAENPELKLAVLAGGVEAGYAERSGASQSQLMILPDQASLVNAVRSGRAHAAALTALSIKQMADANDGVESTEPFGDVAGQSVVGHGGFGFRPDDTELYEAFNEELKKFVGTQEHIELVSEFGFGEGFMPTKTTAELCAGE</sequence>
<evidence type="ECO:0000313" key="4">
    <source>
        <dbReference type="Proteomes" id="UP001597373"/>
    </source>
</evidence>
<evidence type="ECO:0000313" key="3">
    <source>
        <dbReference type="EMBL" id="MFD2259971.1"/>
    </source>
</evidence>
<dbReference type="Proteomes" id="UP001597373">
    <property type="component" value="Unassembled WGS sequence"/>
</dbReference>
<dbReference type="EMBL" id="JBHUIR010000031">
    <property type="protein sequence ID" value="MFD2259971.1"/>
    <property type="molecule type" value="Genomic_DNA"/>
</dbReference>
<keyword evidence="1" id="KW-0732">Signal</keyword>
<gene>
    <name evidence="3" type="primary">ehuB</name>
    <name evidence="3" type="ORF">ACFSMZ_09360</name>
</gene>
<dbReference type="InterPro" id="IPR014337">
    <property type="entry name" value="Ectoine_EhuB"/>
</dbReference>
<protein>
    <submittedName>
        <fullName evidence="3">Ectoine/hydroxyectoine ABC transporter substrate-binding protein EhuB</fullName>
    </submittedName>
</protein>
<comment type="caution">
    <text evidence="3">The sequence shown here is derived from an EMBL/GenBank/DDBJ whole genome shotgun (WGS) entry which is preliminary data.</text>
</comment>
<evidence type="ECO:0000259" key="2">
    <source>
        <dbReference type="SMART" id="SM00062"/>
    </source>
</evidence>
<feature type="domain" description="Solute-binding protein family 3/N-terminal" evidence="2">
    <location>
        <begin position="48"/>
        <end position="278"/>
    </location>
</feature>
<dbReference type="PANTHER" id="PTHR35936:SF17">
    <property type="entry name" value="ARGININE-BINDING EXTRACELLULAR PROTEIN ARTP"/>
    <property type="match status" value="1"/>
</dbReference>
<name>A0ABW5DKB1_9HYPH</name>
<dbReference type="SMART" id="SM00062">
    <property type="entry name" value="PBPb"/>
    <property type="match status" value="1"/>
</dbReference>
<accession>A0ABW5DKB1</accession>
<reference evidence="4" key="1">
    <citation type="journal article" date="2019" name="Int. J. Syst. Evol. Microbiol.">
        <title>The Global Catalogue of Microorganisms (GCM) 10K type strain sequencing project: providing services to taxonomists for standard genome sequencing and annotation.</title>
        <authorList>
            <consortium name="The Broad Institute Genomics Platform"/>
            <consortium name="The Broad Institute Genome Sequencing Center for Infectious Disease"/>
            <person name="Wu L."/>
            <person name="Ma J."/>
        </authorList>
    </citation>
    <scope>NUCLEOTIDE SEQUENCE [LARGE SCALE GENOMIC DNA]</scope>
    <source>
        <strain evidence="4">KCTC 23707</strain>
    </source>
</reference>
<dbReference type="SUPFAM" id="SSF53850">
    <property type="entry name" value="Periplasmic binding protein-like II"/>
    <property type="match status" value="1"/>
</dbReference>
<dbReference type="InterPro" id="IPR001638">
    <property type="entry name" value="Solute-binding_3/MltF_N"/>
</dbReference>
<dbReference type="RefSeq" id="WP_378188494.1">
    <property type="nucleotide sequence ID" value="NZ_BAABGS010000064.1"/>
</dbReference>
<dbReference type="CDD" id="cd01002">
    <property type="entry name" value="PBP2_Ehub_like"/>
    <property type="match status" value="1"/>
</dbReference>
<dbReference type="NCBIfam" id="TIGR02995">
    <property type="entry name" value="ectoine_ehuB"/>
    <property type="match status" value="1"/>
</dbReference>
<dbReference type="PANTHER" id="PTHR35936">
    <property type="entry name" value="MEMBRANE-BOUND LYTIC MUREIN TRANSGLYCOSYLASE F"/>
    <property type="match status" value="1"/>
</dbReference>
<proteinExistence type="predicted"/>